<protein>
    <recommendedName>
        <fullName evidence="1">DNA helicase</fullName>
        <ecNumber evidence="1">3.6.4.12</ecNumber>
    </recommendedName>
</protein>
<dbReference type="Pfam" id="PF17207">
    <property type="entry name" value="MCM_OB"/>
    <property type="match status" value="1"/>
</dbReference>
<keyword evidence="2" id="KW-0067">ATP-binding</keyword>
<evidence type="ECO:0000256" key="3">
    <source>
        <dbReference type="SAM" id="MobiDB-lite"/>
    </source>
</evidence>
<reference evidence="7" key="1">
    <citation type="submission" date="2025-08" db="UniProtKB">
        <authorList>
            <consortium name="RefSeq"/>
        </authorList>
    </citation>
    <scope>IDENTIFICATION</scope>
    <source>
        <tissue evidence="7">Skeletal muscle</tissue>
    </source>
</reference>
<dbReference type="GO" id="GO:0003697">
    <property type="term" value="F:single-stranded DNA binding"/>
    <property type="evidence" value="ECO:0007669"/>
    <property type="project" value="TreeGrafter"/>
</dbReference>
<accession>A0A6I9X5Z2</accession>
<keyword evidence="2" id="KW-0547">Nucleotide-binding</keyword>
<evidence type="ECO:0000313" key="6">
    <source>
        <dbReference type="Proteomes" id="UP000504617"/>
    </source>
</evidence>
<dbReference type="InterPro" id="IPR058767">
    <property type="entry name" value="MCM8_N"/>
</dbReference>
<evidence type="ECO:0000259" key="5">
    <source>
        <dbReference type="Pfam" id="PF26065"/>
    </source>
</evidence>
<keyword evidence="2" id="KW-0378">Hydrolase</keyword>
<evidence type="ECO:0000313" key="7">
    <source>
        <dbReference type="RefSeq" id="XP_013909247.1"/>
    </source>
</evidence>
<dbReference type="RefSeq" id="XP_013909247.1">
    <property type="nucleotide sequence ID" value="XM_014053772.1"/>
</dbReference>
<dbReference type="GO" id="GO:0042555">
    <property type="term" value="C:MCM complex"/>
    <property type="evidence" value="ECO:0007669"/>
    <property type="project" value="TreeGrafter"/>
</dbReference>
<evidence type="ECO:0000256" key="2">
    <source>
        <dbReference type="ARBA" id="ARBA00022806"/>
    </source>
</evidence>
<dbReference type="InterPro" id="IPR031327">
    <property type="entry name" value="MCM"/>
</dbReference>
<organism evidence="6 7">
    <name type="scientific">Thamnophis sirtalis</name>
    <dbReference type="NCBI Taxonomy" id="35019"/>
    <lineage>
        <taxon>Eukaryota</taxon>
        <taxon>Metazoa</taxon>
        <taxon>Chordata</taxon>
        <taxon>Craniata</taxon>
        <taxon>Vertebrata</taxon>
        <taxon>Euteleostomi</taxon>
        <taxon>Lepidosauria</taxon>
        <taxon>Squamata</taxon>
        <taxon>Bifurcata</taxon>
        <taxon>Unidentata</taxon>
        <taxon>Episquamata</taxon>
        <taxon>Toxicofera</taxon>
        <taxon>Serpentes</taxon>
        <taxon>Colubroidea</taxon>
        <taxon>Colubridae</taxon>
        <taxon>Natricinae</taxon>
        <taxon>Thamnophis</taxon>
    </lineage>
</organism>
<dbReference type="OrthoDB" id="422555at2759"/>
<dbReference type="GO" id="GO:0005634">
    <property type="term" value="C:nucleus"/>
    <property type="evidence" value="ECO:0007669"/>
    <property type="project" value="TreeGrafter"/>
</dbReference>
<sequence length="327" mass="37628">MSTEPSRKGSGRGGGGFQRWRRGRWQGRGKGSGQRENWKNASEKLVLAQPHLIQTTLDQATPYKGWKLYFSEAYEINSPFVQKIVAFETFFKSRIEFYDKDEVERKGSILVDYKELICDKELVESLPDVAVELRDTPQRILDCMGLAIHQVLIKDLEKHAAKLQGQEGLPIDEEPIINMPLIHARVYNYDPITQIKNIRANCYGKYVALRGTVVRVSNIKPICTKMAFICSTCGNTQSFPLPDGKYTLPTKKFCGIIIALFRQVCIMNMQRHVSWVWVSDYDNWYYFDYCNFTMVFDHQLYLGNYGMISLVSQDYSLAHHCNSLADT</sequence>
<keyword evidence="2" id="KW-0347">Helicase</keyword>
<feature type="domain" description="MCM OB" evidence="4">
    <location>
        <begin position="195"/>
        <end position="250"/>
    </location>
</feature>
<keyword evidence="6" id="KW-1185">Reference proteome</keyword>
<dbReference type="GO" id="GO:0005524">
    <property type="term" value="F:ATP binding"/>
    <property type="evidence" value="ECO:0007669"/>
    <property type="project" value="InterPro"/>
</dbReference>
<feature type="domain" description="MCM8 N-terminal" evidence="5">
    <location>
        <begin position="81"/>
        <end position="189"/>
    </location>
</feature>
<dbReference type="EC" id="3.6.4.12" evidence="1"/>
<evidence type="ECO:0000256" key="1">
    <source>
        <dbReference type="ARBA" id="ARBA00012551"/>
    </source>
</evidence>
<dbReference type="Pfam" id="PF26065">
    <property type="entry name" value="MCM8_N"/>
    <property type="match status" value="1"/>
</dbReference>
<evidence type="ECO:0000259" key="4">
    <source>
        <dbReference type="Pfam" id="PF17207"/>
    </source>
</evidence>
<gene>
    <name evidence="7" type="primary">LOC106539090</name>
</gene>
<dbReference type="SUPFAM" id="SSF50249">
    <property type="entry name" value="Nucleic acid-binding proteins"/>
    <property type="match status" value="1"/>
</dbReference>
<dbReference type="GO" id="GO:0000724">
    <property type="term" value="P:double-strand break repair via homologous recombination"/>
    <property type="evidence" value="ECO:0007669"/>
    <property type="project" value="TreeGrafter"/>
</dbReference>
<feature type="region of interest" description="Disordered" evidence="3">
    <location>
        <begin position="1"/>
        <end position="37"/>
    </location>
</feature>
<dbReference type="InterPro" id="IPR033762">
    <property type="entry name" value="MCM_OB"/>
</dbReference>
<dbReference type="AlphaFoldDB" id="A0A6I9X5Z2"/>
<dbReference type="GeneID" id="106539090"/>
<dbReference type="PANTHER" id="PTHR11630">
    <property type="entry name" value="DNA REPLICATION LICENSING FACTOR MCM FAMILY MEMBER"/>
    <property type="match status" value="1"/>
</dbReference>
<dbReference type="GO" id="GO:0017116">
    <property type="term" value="F:single-stranded DNA helicase activity"/>
    <property type="evidence" value="ECO:0007669"/>
    <property type="project" value="TreeGrafter"/>
</dbReference>
<name>A0A6I9X5Z2_9SAUR</name>
<dbReference type="InterPro" id="IPR012340">
    <property type="entry name" value="NA-bd_OB-fold"/>
</dbReference>
<dbReference type="Proteomes" id="UP000504617">
    <property type="component" value="Unplaced"/>
</dbReference>
<dbReference type="KEGG" id="tsr:106539090"/>
<dbReference type="PANTHER" id="PTHR11630:SF47">
    <property type="entry name" value="DNA HELICASE MCM8"/>
    <property type="match status" value="1"/>
</dbReference>
<proteinExistence type="predicted"/>